<protein>
    <submittedName>
        <fullName evidence="1">Uncharacterized protein</fullName>
    </submittedName>
</protein>
<gene>
    <name evidence="1" type="ORF">K435DRAFT_773156</name>
</gene>
<evidence type="ECO:0000313" key="2">
    <source>
        <dbReference type="Proteomes" id="UP000297245"/>
    </source>
</evidence>
<name>A0A4S8MTR1_DENBC</name>
<reference evidence="1 2" key="1">
    <citation type="journal article" date="2019" name="Nat. Ecol. Evol.">
        <title>Megaphylogeny resolves global patterns of mushroom evolution.</title>
        <authorList>
            <person name="Varga T."/>
            <person name="Krizsan K."/>
            <person name="Foldi C."/>
            <person name="Dima B."/>
            <person name="Sanchez-Garcia M."/>
            <person name="Sanchez-Ramirez S."/>
            <person name="Szollosi G.J."/>
            <person name="Szarkandi J.G."/>
            <person name="Papp V."/>
            <person name="Albert L."/>
            <person name="Andreopoulos W."/>
            <person name="Angelini C."/>
            <person name="Antonin V."/>
            <person name="Barry K.W."/>
            <person name="Bougher N.L."/>
            <person name="Buchanan P."/>
            <person name="Buyck B."/>
            <person name="Bense V."/>
            <person name="Catcheside P."/>
            <person name="Chovatia M."/>
            <person name="Cooper J."/>
            <person name="Damon W."/>
            <person name="Desjardin D."/>
            <person name="Finy P."/>
            <person name="Geml J."/>
            <person name="Haridas S."/>
            <person name="Hughes K."/>
            <person name="Justo A."/>
            <person name="Karasinski D."/>
            <person name="Kautmanova I."/>
            <person name="Kiss B."/>
            <person name="Kocsube S."/>
            <person name="Kotiranta H."/>
            <person name="LaButti K.M."/>
            <person name="Lechner B.E."/>
            <person name="Liimatainen K."/>
            <person name="Lipzen A."/>
            <person name="Lukacs Z."/>
            <person name="Mihaltcheva S."/>
            <person name="Morgado L.N."/>
            <person name="Niskanen T."/>
            <person name="Noordeloos M.E."/>
            <person name="Ohm R.A."/>
            <person name="Ortiz-Santana B."/>
            <person name="Ovrebo C."/>
            <person name="Racz N."/>
            <person name="Riley R."/>
            <person name="Savchenko A."/>
            <person name="Shiryaev A."/>
            <person name="Soop K."/>
            <person name="Spirin V."/>
            <person name="Szebenyi C."/>
            <person name="Tomsovsky M."/>
            <person name="Tulloss R.E."/>
            <person name="Uehling J."/>
            <person name="Grigoriev I.V."/>
            <person name="Vagvolgyi C."/>
            <person name="Papp T."/>
            <person name="Martin F.M."/>
            <person name="Miettinen O."/>
            <person name="Hibbett D.S."/>
            <person name="Nagy L.G."/>
        </authorList>
    </citation>
    <scope>NUCLEOTIDE SEQUENCE [LARGE SCALE GENOMIC DNA]</scope>
    <source>
        <strain evidence="1 2">CBS 962.96</strain>
    </source>
</reference>
<dbReference type="Proteomes" id="UP000297245">
    <property type="component" value="Unassembled WGS sequence"/>
</dbReference>
<dbReference type="AlphaFoldDB" id="A0A4S8MTR1"/>
<dbReference type="EMBL" id="ML179042">
    <property type="protein sequence ID" value="THV06455.1"/>
    <property type="molecule type" value="Genomic_DNA"/>
</dbReference>
<keyword evidence="2" id="KW-1185">Reference proteome</keyword>
<organism evidence="1 2">
    <name type="scientific">Dendrothele bispora (strain CBS 962.96)</name>
    <dbReference type="NCBI Taxonomy" id="1314807"/>
    <lineage>
        <taxon>Eukaryota</taxon>
        <taxon>Fungi</taxon>
        <taxon>Dikarya</taxon>
        <taxon>Basidiomycota</taxon>
        <taxon>Agaricomycotina</taxon>
        <taxon>Agaricomycetes</taxon>
        <taxon>Agaricomycetidae</taxon>
        <taxon>Agaricales</taxon>
        <taxon>Agaricales incertae sedis</taxon>
        <taxon>Dendrothele</taxon>
    </lineage>
</organism>
<evidence type="ECO:0000313" key="1">
    <source>
        <dbReference type="EMBL" id="THV06455.1"/>
    </source>
</evidence>
<accession>A0A4S8MTR1</accession>
<proteinExistence type="predicted"/>
<sequence>MYNIYVSGTFVVCHSVAYPRCHLQDSLVYHIPTGKVYHFAELTVEMASLSILFDRLLLTHQKGTITCAEIFSLPNDEDSVLLQNTHCGVLNLPPSRYRSLDHLSAFSLGNGRFVFTALNHEPDLVHHNPCVIEVNFHDDGNITSHVIAETEGSSVFKTCTNVSSRQQTTQLRIVSFAFEDEAPLVLSDLRFHQQADEHQSVDYWRDCQMPLPKSEQYPFDYVFDGYVGRICLCYAGVGVVIGDFA</sequence>